<dbReference type="EMBL" id="JZBS01001863">
    <property type="protein sequence ID" value="KKK21078.1"/>
    <property type="molecule type" value="Genomic_DNA"/>
</dbReference>
<feature type="region of interest" description="Disordered" evidence="1">
    <location>
        <begin position="528"/>
        <end position="713"/>
    </location>
</feature>
<feature type="region of interest" description="Disordered" evidence="1">
    <location>
        <begin position="925"/>
        <end position="1061"/>
    </location>
</feature>
<accession>A0A0F8UNH5</accession>
<dbReference type="AlphaFoldDB" id="A0A0F8UNH5"/>
<dbReference type="STRING" id="308745.A0A0F8UNH5"/>
<gene>
    <name evidence="3" type="ORF">ARAM_004313</name>
</gene>
<keyword evidence="4" id="KW-1185">Reference proteome</keyword>
<reference evidence="3 4" key="1">
    <citation type="submission" date="2015-02" db="EMBL/GenBank/DDBJ databases">
        <title>Draft Genome Sequences of Two Closely-Related Aflatoxigenic Aspergillus Species Obtained from the Cote d'Ivoire.</title>
        <authorList>
            <person name="Moore G.G."/>
            <person name="Beltz S.B."/>
            <person name="Mack B.M."/>
        </authorList>
    </citation>
    <scope>NUCLEOTIDE SEQUENCE [LARGE SCALE GENOMIC DNA]</scope>
    <source>
        <strain evidence="3 4">SRRC1468</strain>
    </source>
</reference>
<dbReference type="PANTHER" id="PTHR12854:SF7">
    <property type="entry name" value="ATAXIN-2 HOMOLOG"/>
    <property type="match status" value="1"/>
</dbReference>
<evidence type="ECO:0000256" key="1">
    <source>
        <dbReference type="SAM" id="MobiDB-lite"/>
    </source>
</evidence>
<feature type="compositionally biased region" description="Polar residues" evidence="1">
    <location>
        <begin position="424"/>
        <end position="437"/>
    </location>
</feature>
<feature type="compositionally biased region" description="Polar residues" evidence="1">
    <location>
        <begin position="1"/>
        <end position="37"/>
    </location>
</feature>
<feature type="region of interest" description="Disordered" evidence="1">
    <location>
        <begin position="300"/>
        <end position="363"/>
    </location>
</feature>
<dbReference type="PANTHER" id="PTHR12854">
    <property type="entry name" value="ATAXIN 2-RELATED"/>
    <property type="match status" value="1"/>
</dbReference>
<proteinExistence type="predicted"/>
<dbReference type="GO" id="GO:0010494">
    <property type="term" value="C:cytoplasmic stress granule"/>
    <property type="evidence" value="ECO:0007669"/>
    <property type="project" value="TreeGrafter"/>
</dbReference>
<dbReference type="GO" id="GO:0034063">
    <property type="term" value="P:stress granule assembly"/>
    <property type="evidence" value="ECO:0007669"/>
    <property type="project" value="TreeGrafter"/>
</dbReference>
<dbReference type="SMART" id="SM01272">
    <property type="entry name" value="LsmAD"/>
    <property type="match status" value="1"/>
</dbReference>
<feature type="compositionally biased region" description="Pro residues" evidence="1">
    <location>
        <begin position="1034"/>
        <end position="1043"/>
    </location>
</feature>
<dbReference type="InterPro" id="IPR045117">
    <property type="entry name" value="ATXN2-like"/>
</dbReference>
<feature type="compositionally biased region" description="Basic and acidic residues" evidence="1">
    <location>
        <begin position="300"/>
        <end position="316"/>
    </location>
</feature>
<dbReference type="InterPro" id="IPR009604">
    <property type="entry name" value="LsmAD_domain"/>
</dbReference>
<organism evidence="3 4">
    <name type="scientific">Aspergillus rambellii</name>
    <dbReference type="NCBI Taxonomy" id="308745"/>
    <lineage>
        <taxon>Eukaryota</taxon>
        <taxon>Fungi</taxon>
        <taxon>Dikarya</taxon>
        <taxon>Ascomycota</taxon>
        <taxon>Pezizomycotina</taxon>
        <taxon>Eurotiomycetes</taxon>
        <taxon>Eurotiomycetidae</taxon>
        <taxon>Eurotiales</taxon>
        <taxon>Aspergillaceae</taxon>
        <taxon>Aspergillus</taxon>
        <taxon>Aspergillus subgen. Nidulantes</taxon>
    </lineage>
</organism>
<dbReference type="Proteomes" id="UP000034291">
    <property type="component" value="Unassembled WGS sequence"/>
</dbReference>
<evidence type="ECO:0000313" key="3">
    <source>
        <dbReference type="EMBL" id="KKK21078.1"/>
    </source>
</evidence>
<dbReference type="InterPro" id="IPR025852">
    <property type="entry name" value="SM_dom_ATX"/>
</dbReference>
<evidence type="ECO:0000313" key="4">
    <source>
        <dbReference type="Proteomes" id="UP000034291"/>
    </source>
</evidence>
<feature type="compositionally biased region" description="Low complexity" evidence="1">
    <location>
        <begin position="1044"/>
        <end position="1054"/>
    </location>
</feature>
<feature type="compositionally biased region" description="Low complexity" evidence="1">
    <location>
        <begin position="812"/>
        <end position="823"/>
    </location>
</feature>
<comment type="caution">
    <text evidence="3">The sequence shown here is derived from an EMBL/GenBank/DDBJ whole genome shotgun (WGS) entry which is preliminary data.</text>
</comment>
<dbReference type="OrthoDB" id="2275718at2759"/>
<sequence>MASTVNSMPVANSASGNTPAQNPGSRPSLRASNNSKASDGGRRQSGSPLEGGQRRSNSQKAWTQGTNPITQRPPYSQQNGNLPQKQSSSPRPFSKESNTPDNHAHDRLVFLLTSFIGLNTTVTTRNGDKFTGIFSYSSLEPSESTFVLKMVQRQAKPEQQRANGVSEVASPFLGSAPDHSVSFDLKDVVDVSVPNVSTTDVLAKTSNGASTGFRTDVDISGNLAIRERTLKRWEPAADTTTDMSLEHPTAAGAGWDQFEANARLFGATSSYDENIYTTAIDRSDPTYKQKEAEAARIAREIESSEADNAHVREERGLVSTDGGDEEDKYSGVRRDEKNFPPLVSGQPNKYTPPARRQAANQLAATAASSAGALKRATSTTEAPTVAVGLKESVPFQSQTPAAPASTTATPAETENKAALAKIPSTASTAPKGSSPENNYEHEVLDRFRIFATNEKLKFQERRRNQASYDRTIKLNELMKFSKNFKLATPVPKDLVPILAKDPHKQEEIIQRAQQNAEEKISTKPAIGLAADQKLPERAQVPPRPESGATATQVQPDRPSYPRNRQMYPPTGPQGGPGGRSPHQPLHSARQGTGMLGHRLADNLQQRKGAATGTVPSPLPVQDIRVPPTGPAGDQSGVSSPTKAHTSASSASTKFNVRAMEFKPNPAASTFTPGTSASTGFSRGRSVSRATSPSAFFGAKKPRPISERPSLNDQFNSIKRLKKEGAEQTDRDYTSNGGIPFAYSTQPTWKVGNGEEEKTYLQMFKFPNAMPAASPQNRSASNPQMPHQSQMPYQFQQTPGMPPASGPPHGPHLHPQQHPGSGPPHFDDPHRMQLSASTSQMFPSPRLQHGYPSPMTPHAQLAFGQPMPQFYVNQGAPQPGHMRHYQGGPQFVNPQGGMAAPMMVQQPSSGPYMGVPQGMTPFTPQMQMYSPNPGHAYPHAPPPQPHNGYPSPSRGAPMMMHQNSQPGQPPQHVMYMSPGQHGQPMYAGQQPGHMPPTRGNYPQQQPHYQSSPHQAHHYPPNQHRTPNSGYNQLPQIPPQMPSQPPAAAASGPQTQEATDESK</sequence>
<dbReference type="Pfam" id="PF14438">
    <property type="entry name" value="SM-ATX"/>
    <property type="match status" value="1"/>
</dbReference>
<feature type="domain" description="LsmAD" evidence="2">
    <location>
        <begin position="265"/>
        <end position="335"/>
    </location>
</feature>
<feature type="compositionally biased region" description="Low complexity" evidence="1">
    <location>
        <begin position="638"/>
        <end position="652"/>
    </location>
</feature>
<evidence type="ECO:0000259" key="2">
    <source>
        <dbReference type="SMART" id="SM01272"/>
    </source>
</evidence>
<feature type="compositionally biased region" description="Pro residues" evidence="1">
    <location>
        <begin position="799"/>
        <end position="809"/>
    </location>
</feature>
<dbReference type="GO" id="GO:0003729">
    <property type="term" value="F:mRNA binding"/>
    <property type="evidence" value="ECO:0007669"/>
    <property type="project" value="TreeGrafter"/>
</dbReference>
<feature type="compositionally biased region" description="Basic and acidic residues" evidence="1">
    <location>
        <begin position="328"/>
        <end position="338"/>
    </location>
</feature>
<feature type="compositionally biased region" description="Low complexity" evidence="1">
    <location>
        <begin position="354"/>
        <end position="363"/>
    </location>
</feature>
<feature type="compositionally biased region" description="Polar residues" evidence="1">
    <location>
        <begin position="54"/>
        <end position="101"/>
    </location>
</feature>
<dbReference type="Pfam" id="PF06741">
    <property type="entry name" value="LsmAD"/>
    <property type="match status" value="1"/>
</dbReference>
<feature type="compositionally biased region" description="Low complexity" evidence="1">
    <location>
        <begin position="1000"/>
        <end position="1012"/>
    </location>
</feature>
<feature type="region of interest" description="Disordered" evidence="1">
    <location>
        <begin position="396"/>
        <end position="438"/>
    </location>
</feature>
<feature type="compositionally biased region" description="Polar residues" evidence="1">
    <location>
        <begin position="773"/>
        <end position="797"/>
    </location>
</feature>
<feature type="region of interest" description="Disordered" evidence="1">
    <location>
        <begin position="769"/>
        <end position="830"/>
    </location>
</feature>
<feature type="compositionally biased region" description="Low complexity" evidence="1">
    <location>
        <begin position="396"/>
        <end position="412"/>
    </location>
</feature>
<protein>
    <submittedName>
        <fullName evidence="3">PAB1 binding protein</fullName>
    </submittedName>
</protein>
<feature type="compositionally biased region" description="Polar residues" evidence="1">
    <location>
        <begin position="1021"/>
        <end position="1030"/>
    </location>
</feature>
<feature type="compositionally biased region" description="Polar residues" evidence="1">
    <location>
        <begin position="666"/>
        <end position="680"/>
    </location>
</feature>
<name>A0A0F8UNH5_9EURO</name>
<feature type="region of interest" description="Disordered" evidence="1">
    <location>
        <begin position="1"/>
        <end position="102"/>
    </location>
</feature>